<dbReference type="OrthoDB" id="3719185at2"/>
<proteinExistence type="predicted"/>
<dbReference type="KEGG" id="lmoi:VV02_17310"/>
<evidence type="ECO:0000256" key="1">
    <source>
        <dbReference type="SAM" id="MobiDB-lite"/>
    </source>
</evidence>
<dbReference type="RefSeq" id="WP_052593447.1">
    <property type="nucleotide sequence ID" value="NZ_CP011112.1"/>
</dbReference>
<name>A0A0K1JKG6_9MICO</name>
<protein>
    <recommendedName>
        <fullName evidence="2">Peptidoglycan binding-like domain-containing protein</fullName>
    </recommendedName>
</protein>
<dbReference type="InterPro" id="IPR036365">
    <property type="entry name" value="PGBD-like_sf"/>
</dbReference>
<reference evidence="3 4" key="1">
    <citation type="submission" date="2015-03" db="EMBL/GenBank/DDBJ databases">
        <title>Luteipulveratus halotolerans sp. nov., a novel actinobacterium (Dermacoccaceae) from Sarawak, Malaysia.</title>
        <authorList>
            <person name="Juboi H."/>
            <person name="Basik A."/>
            <person name="Shamsul S.S."/>
            <person name="Arnold P."/>
            <person name="Schmitt E.K."/>
            <person name="Sanglier J.-J."/>
            <person name="Yeo T."/>
        </authorList>
    </citation>
    <scope>NUCLEOTIDE SEQUENCE [LARGE SCALE GENOMIC DNA]</scope>
    <source>
        <strain evidence="3 4">MN07-A0370</strain>
    </source>
</reference>
<sequence length="270" mass="28691">MSVVVAGASVFGQIARESTPRVTSGGSTPLSVAAKMLRPGGSGQFALPRLTPPAPRGTGSTVLEPVPEPRAQTALASQWAARTAAAAPAVAVYQPPSQRQAAPQPDSPRRTDLRQLHVQPRTVRSARTVPPVGPGSTDLSQVLPIISTAQLMLREYNGSLEADGVLGPQTRAAILNFQRNHERPATGALAEDDWRILCTRNTLSIGCTGYGVQACQWLLNHQTRGSRLDMDGVFGTGTYMVVRDAQRRLGMLEDGVVDAALWFRLLAPAG</sequence>
<dbReference type="Pfam" id="PF01471">
    <property type="entry name" value="PG_binding_1"/>
    <property type="match status" value="2"/>
</dbReference>
<dbReference type="AlphaFoldDB" id="A0A0K1JKG6"/>
<feature type="compositionally biased region" description="Low complexity" evidence="1">
    <location>
        <begin position="90"/>
        <end position="104"/>
    </location>
</feature>
<feature type="region of interest" description="Disordered" evidence="1">
    <location>
        <begin position="90"/>
        <end position="135"/>
    </location>
</feature>
<organism evidence="3 4">
    <name type="scientific">Luteipulveratus mongoliensis</name>
    <dbReference type="NCBI Taxonomy" id="571913"/>
    <lineage>
        <taxon>Bacteria</taxon>
        <taxon>Bacillati</taxon>
        <taxon>Actinomycetota</taxon>
        <taxon>Actinomycetes</taxon>
        <taxon>Micrococcales</taxon>
        <taxon>Dermacoccaceae</taxon>
        <taxon>Luteipulveratus</taxon>
    </lineage>
</organism>
<evidence type="ECO:0000313" key="3">
    <source>
        <dbReference type="EMBL" id="AKU17204.1"/>
    </source>
</evidence>
<evidence type="ECO:0000259" key="2">
    <source>
        <dbReference type="Pfam" id="PF01471"/>
    </source>
</evidence>
<dbReference type="InterPro" id="IPR036366">
    <property type="entry name" value="PGBDSf"/>
</dbReference>
<dbReference type="Gene3D" id="1.10.101.10">
    <property type="entry name" value="PGBD-like superfamily/PGBD"/>
    <property type="match status" value="2"/>
</dbReference>
<feature type="region of interest" description="Disordered" evidence="1">
    <location>
        <begin position="41"/>
        <end position="65"/>
    </location>
</feature>
<dbReference type="EMBL" id="CP011112">
    <property type="protein sequence ID" value="AKU17204.1"/>
    <property type="molecule type" value="Genomic_DNA"/>
</dbReference>
<dbReference type="Proteomes" id="UP000066480">
    <property type="component" value="Chromosome"/>
</dbReference>
<evidence type="ECO:0000313" key="4">
    <source>
        <dbReference type="Proteomes" id="UP000066480"/>
    </source>
</evidence>
<dbReference type="SUPFAM" id="SSF47090">
    <property type="entry name" value="PGBD-like"/>
    <property type="match status" value="2"/>
</dbReference>
<feature type="domain" description="Peptidoglycan binding-like" evidence="2">
    <location>
        <begin position="147"/>
        <end position="189"/>
    </location>
</feature>
<gene>
    <name evidence="3" type="ORF">VV02_17310</name>
</gene>
<accession>A0A0K1JKG6</accession>
<keyword evidence="4" id="KW-1185">Reference proteome</keyword>
<feature type="domain" description="Peptidoglycan binding-like" evidence="2">
    <location>
        <begin position="209"/>
        <end position="262"/>
    </location>
</feature>
<dbReference type="STRING" id="571913.VV02_17310"/>
<dbReference type="InterPro" id="IPR002477">
    <property type="entry name" value="Peptidoglycan-bd-like"/>
</dbReference>